<feature type="domain" description="HTH luxR-type" evidence="4">
    <location>
        <begin position="902"/>
        <end position="967"/>
    </location>
</feature>
<dbReference type="InterPro" id="IPR000792">
    <property type="entry name" value="Tscrpt_reg_LuxR_C"/>
</dbReference>
<evidence type="ECO:0000256" key="2">
    <source>
        <dbReference type="ARBA" id="ARBA00022840"/>
    </source>
</evidence>
<name>A0A0A0JCB6_9MICO</name>
<dbReference type="CDD" id="cd06170">
    <property type="entry name" value="LuxR_C_like"/>
    <property type="match status" value="1"/>
</dbReference>
<keyword evidence="6" id="KW-1185">Reference proteome</keyword>
<dbReference type="PROSITE" id="PS50043">
    <property type="entry name" value="HTH_LUXR_2"/>
    <property type="match status" value="1"/>
</dbReference>
<dbReference type="InterPro" id="IPR027417">
    <property type="entry name" value="P-loop_NTPase"/>
</dbReference>
<dbReference type="PROSITE" id="PS00622">
    <property type="entry name" value="HTH_LUXR_1"/>
    <property type="match status" value="1"/>
</dbReference>
<dbReference type="EMBL" id="AVPJ01000002">
    <property type="protein sequence ID" value="KGN34434.1"/>
    <property type="molecule type" value="Genomic_DNA"/>
</dbReference>
<gene>
    <name evidence="5" type="ORF">N802_13325</name>
</gene>
<keyword evidence="2" id="KW-0067">ATP-binding</keyword>
<accession>A0A0A0JCB6</accession>
<dbReference type="eggNOG" id="COG1672">
    <property type="taxonomic scope" value="Bacteria"/>
</dbReference>
<proteinExistence type="predicted"/>
<dbReference type="PANTHER" id="PTHR16305">
    <property type="entry name" value="TESTICULAR SOLUBLE ADENYLYL CYCLASE"/>
    <property type="match status" value="1"/>
</dbReference>
<dbReference type="SUPFAM" id="SSF52540">
    <property type="entry name" value="P-loop containing nucleoside triphosphate hydrolases"/>
    <property type="match status" value="1"/>
</dbReference>
<dbReference type="STRING" id="1385520.N802_13325"/>
<reference evidence="5 6" key="1">
    <citation type="submission" date="2013-08" db="EMBL/GenBank/DDBJ databases">
        <title>The genome sequence of Knoellia sinensis.</title>
        <authorList>
            <person name="Zhu W."/>
            <person name="Wang G."/>
        </authorList>
    </citation>
    <scope>NUCLEOTIDE SEQUENCE [LARGE SCALE GENOMIC DNA]</scope>
    <source>
        <strain evidence="5 6">KCTC 19936</strain>
    </source>
</reference>
<dbReference type="eggNOG" id="COG2197">
    <property type="taxonomic scope" value="Bacteria"/>
</dbReference>
<dbReference type="Gene3D" id="3.40.50.300">
    <property type="entry name" value="P-loop containing nucleotide triphosphate hydrolases"/>
    <property type="match status" value="1"/>
</dbReference>
<dbReference type="Pfam" id="PF00196">
    <property type="entry name" value="GerE"/>
    <property type="match status" value="1"/>
</dbReference>
<dbReference type="AlphaFoldDB" id="A0A0A0JCB6"/>
<dbReference type="SMART" id="SM00421">
    <property type="entry name" value="HTH_LUXR"/>
    <property type="match status" value="1"/>
</dbReference>
<dbReference type="InterPro" id="IPR041664">
    <property type="entry name" value="AAA_16"/>
</dbReference>
<feature type="region of interest" description="Disordered" evidence="3">
    <location>
        <begin position="882"/>
        <end position="909"/>
    </location>
</feature>
<dbReference type="SUPFAM" id="SSF46894">
    <property type="entry name" value="C-terminal effector domain of the bipartite response regulators"/>
    <property type="match status" value="1"/>
</dbReference>
<evidence type="ECO:0000313" key="6">
    <source>
        <dbReference type="Proteomes" id="UP000030002"/>
    </source>
</evidence>
<sequence>MIVGREPELTAIHSCLQHAAEGHSRTLVVTGMAGIGKTSLVRESLTDVVGSAREYHVLAGACLPLQTLTVPLQPLRAALRDTASEAAERLAAIDDIDRAPRAFDAYVDEVSAERPLVLFVDDVQWADQSTLDVLLYLAAGPRDRALALVVAARDDVLPDGHPLHRWLADVQRLPGVDTLHVGPLDRHGTEQQLMALTDVAPHQSLVDDVFIKAEGNPYCTRLLVHGVSPDARLLPDLPSANLLAAVKRDWHELGEAARQVTSLVAAGGRPVTLNLLEAVADDLGIPDVRPALEEAVTRRILRLSEPDGYWFQHPLQAEALDSELGATRMETWHAAYAKQLEKATADEKPNVSAAMALSDHHHRSGNAPAAYAWALRAWDLAGAARTSPELRRLLRRAIDVRPSVPDAAETLDDLLELLRSAAEAGGAFGDQLVAVNALLERIDETVQPLEAGWLRVQRSRLHTLTGAGTPEPAEALIAVHLTRADPSSWQHAVAQAELVRAMVWADDPGAEAHAKKAVTIARRTGNPHALAFALCARAMVATVQGSSANAVEYAEEAGRVALDAKDWHAYQHAIAWQVNAASPPVSAAVADVLSRARREMSTGGAPHVQVAICAAFEAEKRLLIGDWQVCRDLLRISLGSSDPGPFVDIQSRLAAAMLDAFQGRTRQASMQLERATELLATPGLHPNDSLATATALVALASGEPEVALRAAVHALRARGARPHLCEWLVPLAARAMADLTESRRSPSEDGMPTDIDDLVREFPTIVVEAGDDPESQPHLRLMQGWYDTEEARARATERGAKDNAGLGDRWRGVAASSEAAELPWIGAYAWWRAAESLLAQGPSQRRRGIDAWRRAERLARQLDARAILDDVGTLGRIARVPQPATASTPPATNSTEAGAGELPAPLPGLTDREREILGHVVSGSTYSEIAAALFISEKTVSSHISNLLRKTGTASRVELSRLATRVTAQAGGQEELG</sequence>
<dbReference type="InterPro" id="IPR016032">
    <property type="entry name" value="Sig_transdc_resp-reg_C-effctor"/>
</dbReference>
<dbReference type="GO" id="GO:0005737">
    <property type="term" value="C:cytoplasm"/>
    <property type="evidence" value="ECO:0007669"/>
    <property type="project" value="TreeGrafter"/>
</dbReference>
<keyword evidence="1" id="KW-0547">Nucleotide-binding</keyword>
<dbReference type="PANTHER" id="PTHR16305:SF28">
    <property type="entry name" value="GUANYLATE CYCLASE DOMAIN-CONTAINING PROTEIN"/>
    <property type="match status" value="1"/>
</dbReference>
<dbReference type="Proteomes" id="UP000030002">
    <property type="component" value="Unassembled WGS sequence"/>
</dbReference>
<dbReference type="Pfam" id="PF13191">
    <property type="entry name" value="AAA_16"/>
    <property type="match status" value="1"/>
</dbReference>
<evidence type="ECO:0000313" key="5">
    <source>
        <dbReference type="EMBL" id="KGN34434.1"/>
    </source>
</evidence>
<dbReference type="GO" id="GO:0005524">
    <property type="term" value="F:ATP binding"/>
    <property type="evidence" value="ECO:0007669"/>
    <property type="project" value="UniProtKB-KW"/>
</dbReference>
<feature type="compositionally biased region" description="Low complexity" evidence="3">
    <location>
        <begin position="882"/>
        <end position="897"/>
    </location>
</feature>
<dbReference type="GO" id="GO:0003677">
    <property type="term" value="F:DNA binding"/>
    <property type="evidence" value="ECO:0007669"/>
    <property type="project" value="InterPro"/>
</dbReference>
<dbReference type="InterPro" id="IPR036388">
    <property type="entry name" value="WH-like_DNA-bd_sf"/>
</dbReference>
<evidence type="ECO:0000256" key="3">
    <source>
        <dbReference type="SAM" id="MobiDB-lite"/>
    </source>
</evidence>
<dbReference type="Gene3D" id="1.10.10.10">
    <property type="entry name" value="Winged helix-like DNA-binding domain superfamily/Winged helix DNA-binding domain"/>
    <property type="match status" value="1"/>
</dbReference>
<dbReference type="GO" id="GO:0006355">
    <property type="term" value="P:regulation of DNA-templated transcription"/>
    <property type="evidence" value="ECO:0007669"/>
    <property type="project" value="InterPro"/>
</dbReference>
<comment type="caution">
    <text evidence="5">The sequence shown here is derived from an EMBL/GenBank/DDBJ whole genome shotgun (WGS) entry which is preliminary data.</text>
</comment>
<evidence type="ECO:0000256" key="1">
    <source>
        <dbReference type="ARBA" id="ARBA00022741"/>
    </source>
</evidence>
<evidence type="ECO:0000259" key="4">
    <source>
        <dbReference type="PROSITE" id="PS50043"/>
    </source>
</evidence>
<protein>
    <recommendedName>
        <fullName evidence="4">HTH luxR-type domain-containing protein</fullName>
    </recommendedName>
</protein>
<dbReference type="PRINTS" id="PR00038">
    <property type="entry name" value="HTHLUXR"/>
</dbReference>
<dbReference type="GO" id="GO:0004016">
    <property type="term" value="F:adenylate cyclase activity"/>
    <property type="evidence" value="ECO:0007669"/>
    <property type="project" value="TreeGrafter"/>
</dbReference>
<organism evidence="5 6">
    <name type="scientific">Knoellia sinensis KCTC 19936</name>
    <dbReference type="NCBI Taxonomy" id="1385520"/>
    <lineage>
        <taxon>Bacteria</taxon>
        <taxon>Bacillati</taxon>
        <taxon>Actinomycetota</taxon>
        <taxon>Actinomycetes</taxon>
        <taxon>Micrococcales</taxon>
        <taxon>Intrasporangiaceae</taxon>
        <taxon>Knoellia</taxon>
    </lineage>
</organism>